<dbReference type="Proteomes" id="UP001159363">
    <property type="component" value="Chromosome 1"/>
</dbReference>
<name>A0ABQ9INL6_9NEOP</name>
<accession>A0ABQ9INL6</accession>
<dbReference type="EMBL" id="JARBHB010000001">
    <property type="protein sequence ID" value="KAJ8898234.1"/>
    <property type="molecule type" value="Genomic_DNA"/>
</dbReference>
<sequence>MLHTPHHSSPHERIFFHPLWISSSPTKIFNSLIFVPSHIWTLIIFQLLLKLPPLYTILHLLLCISTFIKETDLTKAPHTPDVLDIAVLNLTKAILTSADKHIPKLHPPKAGNPFLHLLRSLIRQRDRVRERWKHTRSSDDLDNYHSLCRQVKWAISSWMVQQQAIKLQTLRVTNGTAGNSSENSVPPPEPCLP</sequence>
<proteinExistence type="predicted"/>
<reference evidence="1 2" key="1">
    <citation type="submission" date="2023-02" db="EMBL/GenBank/DDBJ databases">
        <title>LHISI_Scaffold_Assembly.</title>
        <authorList>
            <person name="Stuart O.P."/>
            <person name="Cleave R."/>
            <person name="Magrath M.J.L."/>
            <person name="Mikheyev A.S."/>
        </authorList>
    </citation>
    <scope>NUCLEOTIDE SEQUENCE [LARGE SCALE GENOMIC DNA]</scope>
    <source>
        <strain evidence="1">Daus_M_001</strain>
        <tissue evidence="1">Leg muscle</tissue>
    </source>
</reference>
<comment type="caution">
    <text evidence="1">The sequence shown here is derived from an EMBL/GenBank/DDBJ whole genome shotgun (WGS) entry which is preliminary data.</text>
</comment>
<gene>
    <name evidence="1" type="ORF">PR048_003594</name>
</gene>
<keyword evidence="2" id="KW-1185">Reference proteome</keyword>
<evidence type="ECO:0000313" key="1">
    <source>
        <dbReference type="EMBL" id="KAJ8898234.1"/>
    </source>
</evidence>
<evidence type="ECO:0000313" key="2">
    <source>
        <dbReference type="Proteomes" id="UP001159363"/>
    </source>
</evidence>
<organism evidence="1 2">
    <name type="scientific">Dryococelus australis</name>
    <dbReference type="NCBI Taxonomy" id="614101"/>
    <lineage>
        <taxon>Eukaryota</taxon>
        <taxon>Metazoa</taxon>
        <taxon>Ecdysozoa</taxon>
        <taxon>Arthropoda</taxon>
        <taxon>Hexapoda</taxon>
        <taxon>Insecta</taxon>
        <taxon>Pterygota</taxon>
        <taxon>Neoptera</taxon>
        <taxon>Polyneoptera</taxon>
        <taxon>Phasmatodea</taxon>
        <taxon>Verophasmatodea</taxon>
        <taxon>Anareolatae</taxon>
        <taxon>Phasmatidae</taxon>
        <taxon>Eurycanthinae</taxon>
        <taxon>Dryococelus</taxon>
    </lineage>
</organism>
<protein>
    <submittedName>
        <fullName evidence="1">Uncharacterized protein</fullName>
    </submittedName>
</protein>